<dbReference type="Pfam" id="PF16868">
    <property type="entry name" value="NMT1_3"/>
    <property type="match status" value="1"/>
</dbReference>
<dbReference type="Gene3D" id="3.40.190.10">
    <property type="entry name" value="Periplasmic binding protein-like II"/>
    <property type="match status" value="2"/>
</dbReference>
<feature type="transmembrane region" description="Helical" evidence="2">
    <location>
        <begin position="21"/>
        <end position="46"/>
    </location>
</feature>
<gene>
    <name evidence="3" type="ORF">KME60_11210</name>
</gene>
<dbReference type="NCBIfam" id="TIGR02122">
    <property type="entry name" value="TRAP_TAXI"/>
    <property type="match status" value="1"/>
</dbReference>
<protein>
    <submittedName>
        <fullName evidence="3">TAXI family TRAP transporter solute-binding subunit</fullName>
    </submittedName>
</protein>
<accession>A0A951QLC9</accession>
<dbReference type="SUPFAM" id="SSF53850">
    <property type="entry name" value="Periplasmic binding protein-like II"/>
    <property type="match status" value="1"/>
</dbReference>
<sequence length="527" mass="58792">MAASKNFTPSKFVKFILNLDLLSKVVFISLGLASTGLFLGISYSIINRLLAPNLTLAAGDETGESYIISKAIEQVVERKSKIKIKVEKTGGTTDNLRLLHEGKAQLVTAQADVAAGNTNISGARSVAVLYQDLFQLVVKGDTIKQFSELKGKIIALPTEGGQYKSFLEVAAHYGMSEKDFQITGKGKGKGKYKDEDADNDFRNGNADALFRVRAAGNKSISEHIQKNQGRLLAIEQAEAMKIKYPTFDTAKIPLGAYRGYSPVPEKDLDTVGVSRLLLTSDKVDKNVIEEITIILSENRQEIANAIQGHDEVKPLVATIDRPNITSSAGITLHPGALAFYERDKRSFVQENSDFLAFILTVILLGIQWIRQLKLWIARGKKDEADEYIESTIKLMNEGLGEVEFRQELLDEAFNTAAKALFAERISQESFRTFNEAYKTTREAIERERQLAKQAVENKQREVSTEYIKAVVHLLQDSKQSKNNIKQELDKILEQVATDLVADNISQESFRTFIEAYKTTRDAIERKQ</sequence>
<evidence type="ECO:0000256" key="1">
    <source>
        <dbReference type="SAM" id="Coils"/>
    </source>
</evidence>
<feature type="coiled-coil region" evidence="1">
    <location>
        <begin position="434"/>
        <end position="494"/>
    </location>
</feature>
<dbReference type="EMBL" id="JAHHGZ010000010">
    <property type="protein sequence ID" value="MBW4667971.1"/>
    <property type="molecule type" value="Genomic_DNA"/>
</dbReference>
<evidence type="ECO:0000313" key="3">
    <source>
        <dbReference type="EMBL" id="MBW4667971.1"/>
    </source>
</evidence>
<dbReference type="InterPro" id="IPR011852">
    <property type="entry name" value="TRAP_TAXI"/>
</dbReference>
<keyword evidence="2" id="KW-1133">Transmembrane helix</keyword>
<evidence type="ECO:0000313" key="4">
    <source>
        <dbReference type="Proteomes" id="UP000729701"/>
    </source>
</evidence>
<evidence type="ECO:0000256" key="2">
    <source>
        <dbReference type="SAM" id="Phobius"/>
    </source>
</evidence>
<keyword evidence="1" id="KW-0175">Coiled coil</keyword>
<comment type="caution">
    <text evidence="3">The sequence shown here is derived from an EMBL/GenBank/DDBJ whole genome shotgun (WGS) entry which is preliminary data.</text>
</comment>
<keyword evidence="2" id="KW-0472">Membrane</keyword>
<dbReference type="PANTHER" id="PTHR42941:SF1">
    <property type="entry name" value="SLL1037 PROTEIN"/>
    <property type="match status" value="1"/>
</dbReference>
<dbReference type="AlphaFoldDB" id="A0A951QLC9"/>
<reference evidence="3" key="2">
    <citation type="journal article" date="2022" name="Microbiol. Resour. Announc.">
        <title>Metagenome Sequencing to Explore Phylogenomics of Terrestrial Cyanobacteria.</title>
        <authorList>
            <person name="Ward R.D."/>
            <person name="Stajich J.E."/>
            <person name="Johansen J.R."/>
            <person name="Huntemann M."/>
            <person name="Clum A."/>
            <person name="Foster B."/>
            <person name="Foster B."/>
            <person name="Roux S."/>
            <person name="Palaniappan K."/>
            <person name="Varghese N."/>
            <person name="Mukherjee S."/>
            <person name="Reddy T.B.K."/>
            <person name="Daum C."/>
            <person name="Copeland A."/>
            <person name="Chen I.A."/>
            <person name="Ivanova N.N."/>
            <person name="Kyrpides N.C."/>
            <person name="Shapiro N."/>
            <person name="Eloe-Fadrosh E.A."/>
            <person name="Pietrasiak N."/>
        </authorList>
    </citation>
    <scope>NUCLEOTIDE SEQUENCE</scope>
    <source>
        <strain evidence="3">GSE-NOS-MK-12-04C</strain>
    </source>
</reference>
<dbReference type="PANTHER" id="PTHR42941">
    <property type="entry name" value="SLL1037 PROTEIN"/>
    <property type="match status" value="1"/>
</dbReference>
<proteinExistence type="predicted"/>
<keyword evidence="2" id="KW-0812">Transmembrane</keyword>
<organism evidence="3 4">
    <name type="scientific">Cyanomargarita calcarea GSE-NOS-MK-12-04C</name>
    <dbReference type="NCBI Taxonomy" id="2839659"/>
    <lineage>
        <taxon>Bacteria</taxon>
        <taxon>Bacillati</taxon>
        <taxon>Cyanobacteriota</taxon>
        <taxon>Cyanophyceae</taxon>
        <taxon>Nostocales</taxon>
        <taxon>Cyanomargaritaceae</taxon>
        <taxon>Cyanomargarita</taxon>
    </lineage>
</organism>
<reference evidence="3" key="1">
    <citation type="submission" date="2021-05" db="EMBL/GenBank/DDBJ databases">
        <authorList>
            <person name="Pietrasiak N."/>
            <person name="Ward R."/>
            <person name="Stajich J.E."/>
            <person name="Kurbessoian T."/>
        </authorList>
    </citation>
    <scope>NUCLEOTIDE SEQUENCE</scope>
    <source>
        <strain evidence="3">GSE-NOS-MK-12-04C</strain>
    </source>
</reference>
<name>A0A951QLC9_9CYAN</name>
<dbReference type="Proteomes" id="UP000729701">
    <property type="component" value="Unassembled WGS sequence"/>
</dbReference>